<dbReference type="SUPFAM" id="SSF103657">
    <property type="entry name" value="BAR/IMD domain-like"/>
    <property type="match status" value="1"/>
</dbReference>
<evidence type="ECO:0000256" key="1">
    <source>
        <dbReference type="ARBA" id="ARBA00022443"/>
    </source>
</evidence>
<feature type="region of interest" description="Disordered" evidence="3">
    <location>
        <begin position="275"/>
        <end position="318"/>
    </location>
</feature>
<organism evidence="5">
    <name type="scientific">Schistocephalus solidus</name>
    <name type="common">Tapeworm</name>
    <dbReference type="NCBI Taxonomy" id="70667"/>
    <lineage>
        <taxon>Eukaryota</taxon>
        <taxon>Metazoa</taxon>
        <taxon>Spiralia</taxon>
        <taxon>Lophotrochozoa</taxon>
        <taxon>Platyhelminthes</taxon>
        <taxon>Cestoda</taxon>
        <taxon>Eucestoda</taxon>
        <taxon>Diphyllobothriidea</taxon>
        <taxon>Diphyllobothriidae</taxon>
        <taxon>Schistocephalus</taxon>
    </lineage>
</organism>
<dbReference type="PROSITE" id="PS50002">
    <property type="entry name" value="SH3"/>
    <property type="match status" value="1"/>
</dbReference>
<dbReference type="SMART" id="SM00326">
    <property type="entry name" value="SH3"/>
    <property type="match status" value="1"/>
</dbReference>
<dbReference type="InterPro" id="IPR027267">
    <property type="entry name" value="AH/BAR_dom_sf"/>
</dbReference>
<dbReference type="Pfam" id="PF00018">
    <property type="entry name" value="SH3_1"/>
    <property type="match status" value="1"/>
</dbReference>
<dbReference type="Gene3D" id="2.30.30.40">
    <property type="entry name" value="SH3 Domains"/>
    <property type="match status" value="1"/>
</dbReference>
<dbReference type="Gene3D" id="1.20.1270.60">
    <property type="entry name" value="Arfaptin homology (AH) domain/BAR domain"/>
    <property type="match status" value="1"/>
</dbReference>
<name>A0A0X3PTP2_SCHSO</name>
<reference evidence="5" key="1">
    <citation type="submission" date="2016-01" db="EMBL/GenBank/DDBJ databases">
        <title>Reference transcriptome for the parasite Schistocephalus solidus: insights into the molecular evolution of parasitism.</title>
        <authorList>
            <person name="Hebert F.O."/>
            <person name="Grambauer S."/>
            <person name="Barber I."/>
            <person name="Landry C.R."/>
            <person name="Aubin-Horth N."/>
        </authorList>
    </citation>
    <scope>NUCLEOTIDE SEQUENCE</scope>
</reference>
<proteinExistence type="predicted"/>
<dbReference type="EMBL" id="GEEE01008071">
    <property type="protein sequence ID" value="JAP55154.1"/>
    <property type="molecule type" value="Transcribed_RNA"/>
</dbReference>
<sequence length="389" mass="42434">MAYNGKVKAFKDSQQTYAADMTKYNSFQRHFYAHNIYNVITELESLDSQRAACSRSLLLTCATLGQSMAKQVEEASSSFAASAEKIDPDKDCMDILERNRTEYLHPVDLPFLNLEQCSPATLESHSALMNQMLGTSNVNTQKTSTATSGILSMFSKSRAMSVDSNPLRTAFIGGIGLNPVKLDDMSVIQVSERIRAVKVNLEKVKNDLAATKRLQTAYQQNSSLGNLEEANAGVAKLERQLFSVSDLLSKLEKHFDSLGGARALAQAQSSLEATNPYTDSATASSDSLSRQGTRRESSFNDSDSDVSGDAPAPLAADFEMPSKPTYVGVATAKYDYEGEGSDYLTARVGQTFFVVELDKDNSGWTPVVSEDGSQHGFVPTAYMDIQPYE</sequence>
<evidence type="ECO:0000259" key="4">
    <source>
        <dbReference type="PROSITE" id="PS50002"/>
    </source>
</evidence>
<evidence type="ECO:0000256" key="3">
    <source>
        <dbReference type="SAM" id="MobiDB-lite"/>
    </source>
</evidence>
<dbReference type="InterPro" id="IPR001452">
    <property type="entry name" value="SH3_domain"/>
</dbReference>
<gene>
    <name evidence="5" type="ORF">TR93662</name>
</gene>
<feature type="domain" description="SH3" evidence="4">
    <location>
        <begin position="325"/>
        <end position="388"/>
    </location>
</feature>
<dbReference type="AlphaFoldDB" id="A0A0X3PTP2"/>
<keyword evidence="1 2" id="KW-0728">SH3 domain</keyword>
<protein>
    <recommendedName>
        <fullName evidence="4">SH3 domain-containing protein</fullName>
    </recommendedName>
</protein>
<evidence type="ECO:0000313" key="5">
    <source>
        <dbReference type="EMBL" id="JAP55154.1"/>
    </source>
</evidence>
<evidence type="ECO:0000256" key="2">
    <source>
        <dbReference type="PROSITE-ProRule" id="PRU00192"/>
    </source>
</evidence>
<accession>A0A0X3PTP2</accession>
<feature type="compositionally biased region" description="Low complexity" evidence="3">
    <location>
        <begin position="278"/>
        <end position="287"/>
    </location>
</feature>
<dbReference type="InterPro" id="IPR036028">
    <property type="entry name" value="SH3-like_dom_sf"/>
</dbReference>
<dbReference type="SUPFAM" id="SSF50044">
    <property type="entry name" value="SH3-domain"/>
    <property type="match status" value="1"/>
</dbReference>